<dbReference type="Proteomes" id="UP000235619">
    <property type="component" value="Unassembled WGS sequence"/>
</dbReference>
<organism evidence="2 3">
    <name type="scientific">Thermodesulfobacterium geofontis</name>
    <dbReference type="NCBI Taxonomy" id="1295609"/>
    <lineage>
        <taxon>Bacteria</taxon>
        <taxon>Pseudomonadati</taxon>
        <taxon>Thermodesulfobacteriota</taxon>
        <taxon>Thermodesulfobacteria</taxon>
        <taxon>Thermodesulfobacteriales</taxon>
        <taxon>Thermodesulfobacteriaceae</taxon>
        <taxon>Thermodesulfobacterium</taxon>
    </lineage>
</organism>
<feature type="domain" description="HD" evidence="1">
    <location>
        <begin position="13"/>
        <end position="111"/>
    </location>
</feature>
<comment type="caution">
    <text evidence="2">The sequence shown here is derived from an EMBL/GenBank/DDBJ whole genome shotgun (WGS) entry which is preliminary data.</text>
</comment>
<feature type="non-terminal residue" evidence="2">
    <location>
        <position position="333"/>
    </location>
</feature>
<protein>
    <recommendedName>
        <fullName evidence="1">HD domain-containing protein</fullName>
    </recommendedName>
</protein>
<dbReference type="InterPro" id="IPR006674">
    <property type="entry name" value="HD_domain"/>
</dbReference>
<gene>
    <name evidence="2" type="ORF">C0169_00590</name>
</gene>
<dbReference type="EMBL" id="PNJD01000030">
    <property type="protein sequence ID" value="PMP98109.1"/>
    <property type="molecule type" value="Genomic_DNA"/>
</dbReference>
<accession>A0A2N7QGJ3</accession>
<name>A0A2N7QGJ3_9BACT</name>
<dbReference type="Gene3D" id="1.10.3210.10">
    <property type="entry name" value="Hypothetical protein af1432"/>
    <property type="match status" value="1"/>
</dbReference>
<reference evidence="2 3" key="1">
    <citation type="submission" date="2018-01" db="EMBL/GenBank/DDBJ databases">
        <title>Metagenomic assembled genomes from two thermal pools in the Uzon Caldera, Kamchatka, Russia.</title>
        <authorList>
            <person name="Wilkins L."/>
            <person name="Ettinger C."/>
        </authorList>
    </citation>
    <scope>NUCLEOTIDE SEQUENCE [LARGE SCALE GENOMIC DNA]</scope>
    <source>
        <strain evidence="2">ARK-04</strain>
    </source>
</reference>
<dbReference type="NCBIfam" id="TIGR02578">
    <property type="entry name" value="cas_TM1811_Csm1"/>
    <property type="match status" value="1"/>
</dbReference>
<dbReference type="PANTHER" id="PTHR36528">
    <property type="entry name" value="CRISPR SYSTEM SINGLE-STRAND-SPECIFIC DEOXYRIBONUCLEASE CAS10/CSM1 (SUBTYPE III-A)"/>
    <property type="match status" value="1"/>
</dbReference>
<dbReference type="PANTHER" id="PTHR36528:SF1">
    <property type="entry name" value="CRISPR SYSTEM SINGLE-STRAND-SPECIFIC DEOXYRIBONUCLEASE CAS10_CSM1 (SUBTYPE III-A)"/>
    <property type="match status" value="1"/>
</dbReference>
<dbReference type="AlphaFoldDB" id="A0A2N7QGJ3"/>
<dbReference type="SUPFAM" id="SSF109604">
    <property type="entry name" value="HD-domain/PDEase-like"/>
    <property type="match status" value="1"/>
</dbReference>
<sequence>MKGEVKENARDKRTKRTKLALGGLLHDIGKISLRFMSEEEIKVKYGAVSREVDYKEDYKYAHAYNTMLILEHFGIKDPIILASAYHHQPSKAGSEESQLYAKLYSLADRLSSVERSEKESKEEIPLLYSIFQNINFSLRHNDSSSEGSEREEYVYLPKPLDLSKETLFPKKSKELKNIYGDDLRESHELKKLYKGLWESFTRDFEVVSTYLNKEEYERALNIVYYLLYRYFWAVPSAIYDPKRVTKHYSDISIFDHLRLTSAFASAFYTDYNYEIVKSGNEKEIRNLKFVFVKGDISGIQNFLYGITNVEGVAKRLRGRSFFLDVLPELIARA</sequence>
<evidence type="ECO:0000313" key="3">
    <source>
        <dbReference type="Proteomes" id="UP000235619"/>
    </source>
</evidence>
<dbReference type="InterPro" id="IPR013408">
    <property type="entry name" value="Cas10/Csm1"/>
</dbReference>
<evidence type="ECO:0000313" key="2">
    <source>
        <dbReference type="EMBL" id="PMP98109.1"/>
    </source>
</evidence>
<proteinExistence type="predicted"/>
<dbReference type="Pfam" id="PF01966">
    <property type="entry name" value="HD"/>
    <property type="match status" value="1"/>
</dbReference>
<dbReference type="InterPro" id="IPR052117">
    <property type="entry name" value="Cas10/Csm1_subtype-III-A"/>
</dbReference>
<evidence type="ECO:0000259" key="1">
    <source>
        <dbReference type="Pfam" id="PF01966"/>
    </source>
</evidence>